<dbReference type="Proteomes" id="UP000018468">
    <property type="component" value="Linkage group LG9"/>
</dbReference>
<dbReference type="InterPro" id="IPR001870">
    <property type="entry name" value="B30.2/SPRY"/>
</dbReference>
<dbReference type="InterPro" id="IPR013320">
    <property type="entry name" value="ConA-like_dom_sf"/>
</dbReference>
<dbReference type="SMART" id="SM00589">
    <property type="entry name" value="PRY"/>
    <property type="match status" value="1"/>
</dbReference>
<name>W5MJB2_LEPOC</name>
<feature type="region of interest" description="Disordered" evidence="1">
    <location>
        <begin position="24"/>
        <end position="43"/>
    </location>
</feature>
<dbReference type="PRINTS" id="PR01407">
    <property type="entry name" value="BUTYPHLNCDUF"/>
</dbReference>
<dbReference type="STRING" id="7918.ENSLOCP00000008471"/>
<dbReference type="EMBL" id="AHAT01038227">
    <property type="status" value="NOT_ANNOTATED_CDS"/>
    <property type="molecule type" value="Genomic_DNA"/>
</dbReference>
<evidence type="ECO:0000256" key="1">
    <source>
        <dbReference type="SAM" id="MobiDB-lite"/>
    </source>
</evidence>
<dbReference type="InterPro" id="IPR003879">
    <property type="entry name" value="Butyrophylin_SPRY"/>
</dbReference>
<dbReference type="PROSITE" id="PS50188">
    <property type="entry name" value="B302_SPRY"/>
    <property type="match status" value="1"/>
</dbReference>
<dbReference type="InterPro" id="IPR043136">
    <property type="entry name" value="B30.2/SPRY_sf"/>
</dbReference>
<reference evidence="3" key="2">
    <citation type="submission" date="2025-08" db="UniProtKB">
        <authorList>
            <consortium name="Ensembl"/>
        </authorList>
    </citation>
    <scope>IDENTIFICATION</scope>
</reference>
<dbReference type="Ensembl" id="ENSLOCT00000008481.1">
    <property type="protein sequence ID" value="ENSLOCP00000008471.1"/>
    <property type="gene ID" value="ENSLOCG00000007003.1"/>
</dbReference>
<dbReference type="InterPro" id="IPR006574">
    <property type="entry name" value="PRY"/>
</dbReference>
<reference evidence="3" key="3">
    <citation type="submission" date="2025-09" db="UniProtKB">
        <authorList>
            <consortium name="Ensembl"/>
        </authorList>
    </citation>
    <scope>IDENTIFICATION</scope>
</reference>
<dbReference type="Pfam" id="PF13765">
    <property type="entry name" value="PRY"/>
    <property type="match status" value="1"/>
</dbReference>
<dbReference type="AlphaFoldDB" id="W5MJB2"/>
<accession>W5MJB2</accession>
<dbReference type="OMA" id="MAESAWE"/>
<evidence type="ECO:0000313" key="4">
    <source>
        <dbReference type="Proteomes" id="UP000018468"/>
    </source>
</evidence>
<dbReference type="Bgee" id="ENSLOCG00000007003">
    <property type="expression patterns" value="Expressed in ovary and 12 other cell types or tissues"/>
</dbReference>
<dbReference type="InterPro" id="IPR050143">
    <property type="entry name" value="TRIM/RBCC"/>
</dbReference>
<dbReference type="PANTHER" id="PTHR24103">
    <property type="entry name" value="E3 UBIQUITIN-PROTEIN LIGASE TRIM"/>
    <property type="match status" value="1"/>
</dbReference>
<sequence length="88" mass="10035">MIDAAVDVTLDLKTAHPLLKLTPDGKKVRDALDPDPARPDSPRRFRHHTCVLGCEGFSSGRQYWEVCLEQKQSWWVGVMAESAWEKQE</sequence>
<keyword evidence="4" id="KW-1185">Reference proteome</keyword>
<organism evidence="3 4">
    <name type="scientific">Lepisosteus oculatus</name>
    <name type="common">Spotted gar</name>
    <dbReference type="NCBI Taxonomy" id="7918"/>
    <lineage>
        <taxon>Eukaryota</taxon>
        <taxon>Metazoa</taxon>
        <taxon>Chordata</taxon>
        <taxon>Craniata</taxon>
        <taxon>Vertebrata</taxon>
        <taxon>Euteleostomi</taxon>
        <taxon>Actinopterygii</taxon>
        <taxon>Neopterygii</taxon>
        <taxon>Holostei</taxon>
        <taxon>Semionotiformes</taxon>
        <taxon>Lepisosteidae</taxon>
        <taxon>Lepisosteus</taxon>
    </lineage>
</organism>
<feature type="domain" description="B30.2/SPRY" evidence="2">
    <location>
        <begin position="1"/>
        <end position="88"/>
    </location>
</feature>
<protein>
    <recommendedName>
        <fullName evidence="2">B30.2/SPRY domain-containing protein</fullName>
    </recommendedName>
</protein>
<dbReference type="InParanoid" id="W5MJB2"/>
<dbReference type="SUPFAM" id="SSF49899">
    <property type="entry name" value="Concanavalin A-like lectins/glucanases"/>
    <property type="match status" value="1"/>
</dbReference>
<proteinExistence type="predicted"/>
<evidence type="ECO:0000259" key="2">
    <source>
        <dbReference type="PROSITE" id="PS50188"/>
    </source>
</evidence>
<evidence type="ECO:0000313" key="3">
    <source>
        <dbReference type="Ensembl" id="ENSLOCP00000008471.1"/>
    </source>
</evidence>
<reference evidence="4" key="1">
    <citation type="submission" date="2011-12" db="EMBL/GenBank/DDBJ databases">
        <title>The Draft Genome of Lepisosteus oculatus.</title>
        <authorList>
            <consortium name="The Broad Institute Genome Assembly &amp; Analysis Group"/>
            <consortium name="Computational R&amp;D Group"/>
            <consortium name="and Sequencing Platform"/>
            <person name="Di Palma F."/>
            <person name="Alfoldi J."/>
            <person name="Johnson J."/>
            <person name="Berlin A."/>
            <person name="Gnerre S."/>
            <person name="Jaffe D."/>
            <person name="MacCallum I."/>
            <person name="Young S."/>
            <person name="Walker B.J."/>
            <person name="Lander E.S."/>
            <person name="Lindblad-Toh K."/>
        </authorList>
    </citation>
    <scope>NUCLEOTIDE SEQUENCE [LARGE SCALE GENOMIC DNA]</scope>
</reference>
<dbReference type="Gene3D" id="2.60.120.920">
    <property type="match status" value="1"/>
</dbReference>
<dbReference type="HOGENOM" id="CLU_2474717_0_0_1"/>